<dbReference type="GO" id="GO:0006004">
    <property type="term" value="P:fucose metabolic process"/>
    <property type="evidence" value="ECO:0007669"/>
    <property type="project" value="InterPro"/>
</dbReference>
<comment type="similarity">
    <text evidence="2">Belongs to the glycosyl hydrolase 29 family.</text>
</comment>
<dbReference type="EMBL" id="FRAC01000011">
    <property type="protein sequence ID" value="SHK40175.1"/>
    <property type="molecule type" value="Genomic_DNA"/>
</dbReference>
<sequence length="436" mass="50838">MGLFEERARRTEWFLDARFGMFIHWGLYSIPARGEWVKSAEKIPTEVYDQYFEEFNPVRYNPKEWAKLAKEAGMKYAVLTTKHHDGFCLFDSAYTDYKSTNTKCKRDLVKEYVDAFREEGLKVGFYYSLLDWHHEDYPHYGDNQHPMREEESFKGAGHNWKNYVEYFHNQVRELLTNYGKIDLMWFDFSYENKNLAGTEFEHMSGETWGAKKLITMMRELQPDIVIDNRLGGDARKPEPDLHAGDFVSPECMMPAGEAVDVLGRSIPWELCLTLNENWGYAKNKPWEYKTTENVIHMLVECVSKNGNMLINVGPNAKGEIPKESIRILKEIGEWMRVNSDSIYGCGKSELEKPEWGRYTQKGNILYAHIYDRRVGSFRLGGLEGRIKKARILEDGAEVRLEKPWNGLDYPKDAFVQLEIAGLYDEKDTVLELELQS</sequence>
<feature type="domain" description="Glycoside hydrolase family 29 N-terminal" evidence="8">
    <location>
        <begin position="10"/>
        <end position="339"/>
    </location>
</feature>
<dbReference type="EC" id="3.2.1.51" evidence="3"/>
<evidence type="ECO:0000256" key="5">
    <source>
        <dbReference type="ARBA" id="ARBA00022801"/>
    </source>
</evidence>
<evidence type="ECO:0000256" key="1">
    <source>
        <dbReference type="ARBA" id="ARBA00004071"/>
    </source>
</evidence>
<dbReference type="Gene3D" id="2.60.40.1180">
    <property type="entry name" value="Golgi alpha-mannosidase II"/>
    <property type="match status" value="1"/>
</dbReference>
<dbReference type="InterPro" id="IPR000933">
    <property type="entry name" value="Glyco_hydro_29"/>
</dbReference>
<dbReference type="GO" id="GO:0016139">
    <property type="term" value="P:glycoside catabolic process"/>
    <property type="evidence" value="ECO:0007669"/>
    <property type="project" value="TreeGrafter"/>
</dbReference>
<keyword evidence="5" id="KW-0378">Hydrolase</keyword>
<keyword evidence="4" id="KW-0732">Signal</keyword>
<dbReference type="InterPro" id="IPR013780">
    <property type="entry name" value="Glyco_hydro_b"/>
</dbReference>
<dbReference type="InterPro" id="IPR017853">
    <property type="entry name" value="GH"/>
</dbReference>
<dbReference type="PANTHER" id="PTHR10030:SF37">
    <property type="entry name" value="ALPHA-L-FUCOSIDASE-RELATED"/>
    <property type="match status" value="1"/>
</dbReference>
<dbReference type="RefSeq" id="WP_073276312.1">
    <property type="nucleotide sequence ID" value="NZ_FRAC01000011.1"/>
</dbReference>
<keyword evidence="6" id="KW-0326">Glycosidase</keyword>
<evidence type="ECO:0000256" key="3">
    <source>
        <dbReference type="ARBA" id="ARBA00012662"/>
    </source>
</evidence>
<dbReference type="GO" id="GO:0004560">
    <property type="term" value="F:alpha-L-fucosidase activity"/>
    <property type="evidence" value="ECO:0007669"/>
    <property type="project" value="InterPro"/>
</dbReference>
<evidence type="ECO:0000256" key="6">
    <source>
        <dbReference type="ARBA" id="ARBA00023295"/>
    </source>
</evidence>
<dbReference type="PANTHER" id="PTHR10030">
    <property type="entry name" value="ALPHA-L-FUCOSIDASE"/>
    <property type="match status" value="1"/>
</dbReference>
<dbReference type="GO" id="GO:0005764">
    <property type="term" value="C:lysosome"/>
    <property type="evidence" value="ECO:0007669"/>
    <property type="project" value="TreeGrafter"/>
</dbReference>
<gene>
    <name evidence="9" type="ORF">SAMN02745136_02423</name>
</gene>
<protein>
    <recommendedName>
        <fullName evidence="3">alpha-L-fucosidase</fullName>
        <ecNumber evidence="3">3.2.1.51</ecNumber>
    </recommendedName>
</protein>
<dbReference type="Gene3D" id="3.20.20.80">
    <property type="entry name" value="Glycosidases"/>
    <property type="match status" value="1"/>
</dbReference>
<dbReference type="PIRSF" id="PIRSF001092">
    <property type="entry name" value="Alpha-L-fucosidase"/>
    <property type="match status" value="1"/>
</dbReference>
<organism evidence="9 10">
    <name type="scientific">Anaerocolumna jejuensis DSM 15929</name>
    <dbReference type="NCBI Taxonomy" id="1121322"/>
    <lineage>
        <taxon>Bacteria</taxon>
        <taxon>Bacillati</taxon>
        <taxon>Bacillota</taxon>
        <taxon>Clostridia</taxon>
        <taxon>Lachnospirales</taxon>
        <taxon>Lachnospiraceae</taxon>
        <taxon>Anaerocolumna</taxon>
    </lineage>
</organism>
<keyword evidence="10" id="KW-1185">Reference proteome</keyword>
<accession>A0A1M6S656</accession>
<evidence type="ECO:0000256" key="7">
    <source>
        <dbReference type="PIRSR" id="PIRSR001092-1"/>
    </source>
</evidence>
<evidence type="ECO:0000256" key="4">
    <source>
        <dbReference type="ARBA" id="ARBA00022729"/>
    </source>
</evidence>
<reference evidence="9 10" key="1">
    <citation type="submission" date="2016-11" db="EMBL/GenBank/DDBJ databases">
        <authorList>
            <person name="Jaros S."/>
            <person name="Januszkiewicz K."/>
            <person name="Wedrychowicz H."/>
        </authorList>
    </citation>
    <scope>NUCLEOTIDE SEQUENCE [LARGE SCALE GENOMIC DNA]</scope>
    <source>
        <strain evidence="9 10">DSM 15929</strain>
    </source>
</reference>
<dbReference type="SMART" id="SM00812">
    <property type="entry name" value="Alpha_L_fucos"/>
    <property type="match status" value="1"/>
</dbReference>
<dbReference type="InterPro" id="IPR016286">
    <property type="entry name" value="FUC_metazoa-typ"/>
</dbReference>
<dbReference type="Pfam" id="PF01120">
    <property type="entry name" value="Alpha_L_fucos"/>
    <property type="match status" value="1"/>
</dbReference>
<dbReference type="SUPFAM" id="SSF51445">
    <property type="entry name" value="(Trans)glycosidases"/>
    <property type="match status" value="1"/>
</dbReference>
<evidence type="ECO:0000259" key="8">
    <source>
        <dbReference type="Pfam" id="PF01120"/>
    </source>
</evidence>
<dbReference type="STRING" id="1121322.SAMN02745136_02423"/>
<dbReference type="InterPro" id="IPR057739">
    <property type="entry name" value="Glyco_hydro_29_N"/>
</dbReference>
<comment type="function">
    <text evidence="1">Alpha-L-fucosidase is responsible for hydrolyzing the alpha-1,6-linked fucose joined to the reducing-end N-acetylglucosamine of the carbohydrate moieties of glycoproteins.</text>
</comment>
<evidence type="ECO:0000256" key="2">
    <source>
        <dbReference type="ARBA" id="ARBA00007951"/>
    </source>
</evidence>
<evidence type="ECO:0000313" key="9">
    <source>
        <dbReference type="EMBL" id="SHK40175.1"/>
    </source>
</evidence>
<dbReference type="AlphaFoldDB" id="A0A1M6S656"/>
<feature type="site" description="May be important for catalysis" evidence="7">
    <location>
        <position position="271"/>
    </location>
</feature>
<dbReference type="Proteomes" id="UP000184386">
    <property type="component" value="Unassembled WGS sequence"/>
</dbReference>
<evidence type="ECO:0000313" key="10">
    <source>
        <dbReference type="Proteomes" id="UP000184386"/>
    </source>
</evidence>
<dbReference type="OrthoDB" id="107551at2"/>
<name>A0A1M6S656_9FIRM</name>
<proteinExistence type="inferred from homology"/>